<reference evidence="5" key="2">
    <citation type="submission" date="2015-05" db="EMBL/GenBank/DDBJ databases">
        <title>Complete genome sequence of Corynebacterium mustelae DSM 45274, isolated from various tissues of a male ferret with lethal sepsis.</title>
        <authorList>
            <person name="Ruckert C."/>
            <person name="Albersmeier A."/>
            <person name="Winkler A."/>
            <person name="Tauch A."/>
        </authorList>
    </citation>
    <scope>NUCLEOTIDE SEQUENCE [LARGE SCALE GENOMIC DNA]</scope>
    <source>
        <strain evidence="5">DSM 45274</strain>
    </source>
</reference>
<dbReference type="InterPro" id="IPR056303">
    <property type="entry name" value="AMIN-like"/>
</dbReference>
<dbReference type="PROSITE" id="PS51257">
    <property type="entry name" value="PROKAR_LIPOPROTEIN"/>
    <property type="match status" value="1"/>
</dbReference>
<reference evidence="4 5" key="1">
    <citation type="journal article" date="2015" name="Genome Announc.">
        <title>Complete Genome Sequence of the Type Strain Corynebacterium mustelae DSM 45274, Isolated from Various Tissues of a Male Ferret with Lethal Sepsis.</title>
        <authorList>
            <person name="Ruckert C."/>
            <person name="Eimer J."/>
            <person name="Winkler A."/>
            <person name="Tauch A."/>
        </authorList>
    </citation>
    <scope>NUCLEOTIDE SEQUENCE [LARGE SCALE GENOMIC DNA]</scope>
    <source>
        <strain evidence="4 5">DSM 45274</strain>
    </source>
</reference>
<organism evidence="4 5">
    <name type="scientific">Corynebacterium mustelae</name>
    <dbReference type="NCBI Taxonomy" id="571915"/>
    <lineage>
        <taxon>Bacteria</taxon>
        <taxon>Bacillati</taxon>
        <taxon>Actinomycetota</taxon>
        <taxon>Actinomycetes</taxon>
        <taxon>Mycobacteriales</taxon>
        <taxon>Corynebacteriaceae</taxon>
        <taxon>Corynebacterium</taxon>
    </lineage>
</organism>
<evidence type="ECO:0000259" key="3">
    <source>
        <dbReference type="Pfam" id="PF24837"/>
    </source>
</evidence>
<feature type="region of interest" description="Disordered" evidence="1">
    <location>
        <begin position="33"/>
        <end position="82"/>
    </location>
</feature>
<dbReference type="AlphaFoldDB" id="A0A0G3H1E4"/>
<dbReference type="Proteomes" id="UP000035199">
    <property type="component" value="Chromosome"/>
</dbReference>
<dbReference type="PATRIC" id="fig|571915.4.peg.621"/>
<dbReference type="Pfam" id="PF24837">
    <property type="entry name" value="AMIN-like"/>
    <property type="match status" value="1"/>
</dbReference>
<evidence type="ECO:0000256" key="2">
    <source>
        <dbReference type="SAM" id="SignalP"/>
    </source>
</evidence>
<dbReference type="RefSeq" id="WP_047263310.1">
    <property type="nucleotide sequence ID" value="NZ_CP011542.1"/>
</dbReference>
<protein>
    <recommendedName>
        <fullName evidence="3">AMIN-like domain-containing protein</fullName>
    </recommendedName>
</protein>
<dbReference type="KEGG" id="cmv:CMUST_02940"/>
<feature type="compositionally biased region" description="Polar residues" evidence="1">
    <location>
        <begin position="39"/>
        <end position="49"/>
    </location>
</feature>
<evidence type="ECO:0000256" key="1">
    <source>
        <dbReference type="SAM" id="MobiDB-lite"/>
    </source>
</evidence>
<gene>
    <name evidence="4" type="ORF">CMUST_02940</name>
</gene>
<name>A0A0G3H1E4_9CORY</name>
<feature type="domain" description="AMIN-like" evidence="3">
    <location>
        <begin position="84"/>
        <end position="207"/>
    </location>
</feature>
<feature type="signal peptide" evidence="2">
    <location>
        <begin position="1"/>
        <end position="26"/>
    </location>
</feature>
<feature type="chain" id="PRO_5038617240" description="AMIN-like domain-containing protein" evidence="2">
    <location>
        <begin position="27"/>
        <end position="209"/>
    </location>
</feature>
<dbReference type="EMBL" id="CP011542">
    <property type="protein sequence ID" value="AKK04932.1"/>
    <property type="molecule type" value="Genomic_DNA"/>
</dbReference>
<accession>A0A0G3H1E4</accession>
<evidence type="ECO:0000313" key="4">
    <source>
        <dbReference type="EMBL" id="AKK04932.1"/>
    </source>
</evidence>
<proteinExistence type="predicted"/>
<evidence type="ECO:0000313" key="5">
    <source>
        <dbReference type="Proteomes" id="UP000035199"/>
    </source>
</evidence>
<keyword evidence="2" id="KW-0732">Signal</keyword>
<sequence length="209" mass="21793">MREKTLTSRCQVALAITALCALGLSACGSNPTTTDTTTMKSSVGQSSAAPHSDTPTTETTDTPTTAADASMKTQAPKTPAQLVPTAVRLGTHEGYDRVVIELHGTGTPGWWVDYDEKPAQHGSGTPVEFLGDSALNVNIDGVSLPFEVGLEDPELAAAEGAGPVVRQVQSLGTFEGRAQFVIGINGAPKPYSVQVLENPSRVVIDIYNG</sequence>
<keyword evidence="5" id="KW-1185">Reference proteome</keyword>
<dbReference type="STRING" id="571915.CMUST_02940"/>
<feature type="compositionally biased region" description="Low complexity" evidence="1">
    <location>
        <begin position="53"/>
        <end position="69"/>
    </location>
</feature>